<dbReference type="RefSeq" id="XP_007678703.1">
    <property type="nucleotide sequence ID" value="XM_007680513.1"/>
</dbReference>
<dbReference type="KEGG" id="bcom:BAUCODRAFT_36738"/>
<dbReference type="eggNOG" id="ENOG502TFFA">
    <property type="taxonomic scope" value="Eukaryota"/>
</dbReference>
<accession>M2N658</accession>
<dbReference type="OrthoDB" id="3646161at2759"/>
<evidence type="ECO:0000256" key="1">
    <source>
        <dbReference type="SAM" id="MobiDB-lite"/>
    </source>
</evidence>
<dbReference type="GeneID" id="19113054"/>
<gene>
    <name evidence="2" type="ORF">BAUCODRAFT_36738</name>
</gene>
<dbReference type="AlphaFoldDB" id="M2N658"/>
<reference evidence="2 3" key="1">
    <citation type="journal article" date="2012" name="PLoS Pathog.">
        <title>Diverse lifestyles and strategies of plant pathogenesis encoded in the genomes of eighteen Dothideomycetes fungi.</title>
        <authorList>
            <person name="Ohm R.A."/>
            <person name="Feau N."/>
            <person name="Henrissat B."/>
            <person name="Schoch C.L."/>
            <person name="Horwitz B.A."/>
            <person name="Barry K.W."/>
            <person name="Condon B.J."/>
            <person name="Copeland A.C."/>
            <person name="Dhillon B."/>
            <person name="Glaser F."/>
            <person name="Hesse C.N."/>
            <person name="Kosti I."/>
            <person name="LaButti K."/>
            <person name="Lindquist E.A."/>
            <person name="Lucas S."/>
            <person name="Salamov A.A."/>
            <person name="Bradshaw R.E."/>
            <person name="Ciuffetti L."/>
            <person name="Hamelin R.C."/>
            <person name="Kema G.H.J."/>
            <person name="Lawrence C."/>
            <person name="Scott J.A."/>
            <person name="Spatafora J.W."/>
            <person name="Turgeon B.G."/>
            <person name="de Wit P.J.G.M."/>
            <person name="Zhong S."/>
            <person name="Goodwin S.B."/>
            <person name="Grigoriev I.V."/>
        </authorList>
    </citation>
    <scope>NUCLEOTIDE SEQUENCE [LARGE SCALE GENOMIC DNA]</scope>
    <source>
        <strain evidence="2 3">UAMH 10762</strain>
    </source>
</reference>
<dbReference type="OMA" id="LPATYYE"/>
<sequence>MFPGDSMPAIYFEERSADQKLKFERQQQEAMQKAQRHLQAPQPQKPAPQNLTQAILQRPPLSRPVSTGVFGNIFQGFVKVASPISSPAHSPCATPMPGQAKELQAVNISKEMEKLIAEQKRDADICAMPTW</sequence>
<evidence type="ECO:0000313" key="3">
    <source>
        <dbReference type="Proteomes" id="UP000011761"/>
    </source>
</evidence>
<dbReference type="HOGENOM" id="CLU_1927206_0_0_1"/>
<keyword evidence="3" id="KW-1185">Reference proteome</keyword>
<feature type="region of interest" description="Disordered" evidence="1">
    <location>
        <begin position="22"/>
        <end position="49"/>
    </location>
</feature>
<protein>
    <submittedName>
        <fullName evidence="2">Uncharacterized protein</fullName>
    </submittedName>
</protein>
<dbReference type="Proteomes" id="UP000011761">
    <property type="component" value="Unassembled WGS sequence"/>
</dbReference>
<evidence type="ECO:0000313" key="2">
    <source>
        <dbReference type="EMBL" id="EMC94270.1"/>
    </source>
</evidence>
<organism evidence="2 3">
    <name type="scientific">Baudoinia panamericana (strain UAMH 10762)</name>
    <name type="common">Angels' share fungus</name>
    <name type="synonym">Baudoinia compniacensis (strain UAMH 10762)</name>
    <dbReference type="NCBI Taxonomy" id="717646"/>
    <lineage>
        <taxon>Eukaryota</taxon>
        <taxon>Fungi</taxon>
        <taxon>Dikarya</taxon>
        <taxon>Ascomycota</taxon>
        <taxon>Pezizomycotina</taxon>
        <taxon>Dothideomycetes</taxon>
        <taxon>Dothideomycetidae</taxon>
        <taxon>Mycosphaerellales</taxon>
        <taxon>Teratosphaeriaceae</taxon>
        <taxon>Baudoinia</taxon>
    </lineage>
</organism>
<proteinExistence type="predicted"/>
<dbReference type="EMBL" id="KB445559">
    <property type="protein sequence ID" value="EMC94270.1"/>
    <property type="molecule type" value="Genomic_DNA"/>
</dbReference>
<name>M2N658_BAUPA</name>